<dbReference type="AlphaFoldDB" id="A0A835B740"/>
<reference evidence="2" key="1">
    <citation type="submission" date="2020-07" db="EMBL/GenBank/DDBJ databases">
        <title>Genome sequence and genetic diversity analysis of an under-domesticated orphan crop, white fonio (Digitaria exilis).</title>
        <authorList>
            <person name="Bennetzen J.L."/>
            <person name="Chen S."/>
            <person name="Ma X."/>
            <person name="Wang X."/>
            <person name="Yssel A.E.J."/>
            <person name="Chaluvadi S.R."/>
            <person name="Johnson M."/>
            <person name="Gangashetty P."/>
            <person name="Hamidou F."/>
            <person name="Sanogo M.D."/>
            <person name="Zwaenepoel A."/>
            <person name="Wallace J."/>
            <person name="Van De Peer Y."/>
            <person name="Van Deynze A."/>
        </authorList>
    </citation>
    <scope>NUCLEOTIDE SEQUENCE</scope>
    <source>
        <tissue evidence="2">Leaves</tissue>
    </source>
</reference>
<evidence type="ECO:0000313" key="2">
    <source>
        <dbReference type="EMBL" id="KAF8692154.1"/>
    </source>
</evidence>
<dbReference type="EMBL" id="JACEFO010001947">
    <property type="protein sequence ID" value="KAF8692154.1"/>
    <property type="molecule type" value="Genomic_DNA"/>
</dbReference>
<evidence type="ECO:0000259" key="1">
    <source>
        <dbReference type="Pfam" id="PF12937"/>
    </source>
</evidence>
<dbReference type="InterPro" id="IPR001810">
    <property type="entry name" value="F-box_dom"/>
</dbReference>
<feature type="domain" description="F-box" evidence="1">
    <location>
        <begin position="18"/>
        <end position="59"/>
    </location>
</feature>
<dbReference type="Pfam" id="PF12937">
    <property type="entry name" value="F-box-like"/>
    <property type="match status" value="1"/>
</dbReference>
<dbReference type="Proteomes" id="UP000636709">
    <property type="component" value="Unassembled WGS sequence"/>
</dbReference>
<accession>A0A835B740</accession>
<dbReference type="PANTHER" id="PTHR31264:SF7">
    <property type="entry name" value="F-BOX DOMAIN CONTAINING PROTEIN, EXPRESSED"/>
    <property type="match status" value="1"/>
</dbReference>
<keyword evidence="3" id="KW-1185">Reference proteome</keyword>
<evidence type="ECO:0000313" key="3">
    <source>
        <dbReference type="Proteomes" id="UP000636709"/>
    </source>
</evidence>
<dbReference type="PANTHER" id="PTHR31264">
    <property type="entry name" value="OS07G0554500 PROTEIN-RELATED"/>
    <property type="match status" value="1"/>
</dbReference>
<dbReference type="OrthoDB" id="658642at2759"/>
<comment type="caution">
    <text evidence="2">The sequence shown here is derived from an EMBL/GenBank/DDBJ whole genome shotgun (WGS) entry which is preliminary data.</text>
</comment>
<organism evidence="2 3">
    <name type="scientific">Digitaria exilis</name>
    <dbReference type="NCBI Taxonomy" id="1010633"/>
    <lineage>
        <taxon>Eukaryota</taxon>
        <taxon>Viridiplantae</taxon>
        <taxon>Streptophyta</taxon>
        <taxon>Embryophyta</taxon>
        <taxon>Tracheophyta</taxon>
        <taxon>Spermatophyta</taxon>
        <taxon>Magnoliopsida</taxon>
        <taxon>Liliopsida</taxon>
        <taxon>Poales</taxon>
        <taxon>Poaceae</taxon>
        <taxon>PACMAD clade</taxon>
        <taxon>Panicoideae</taxon>
        <taxon>Panicodae</taxon>
        <taxon>Paniceae</taxon>
        <taxon>Anthephorinae</taxon>
        <taxon>Digitaria</taxon>
    </lineage>
</organism>
<proteinExistence type="predicted"/>
<protein>
    <recommendedName>
        <fullName evidence="1">F-box domain-containing protein</fullName>
    </recommendedName>
</protein>
<dbReference type="CDD" id="cd09917">
    <property type="entry name" value="F-box_SF"/>
    <property type="match status" value="1"/>
</dbReference>
<dbReference type="InterPro" id="IPR036047">
    <property type="entry name" value="F-box-like_dom_sf"/>
</dbReference>
<sequence>MPSSTARRIAASPAAQPSLPDELLEDIFLRLDDGEDLVRAYASCFTFRRVVSGRRFLRRYHSLHPPPVLGFLAVASDGPFHPAEPPHRSAPAAAAVARAADVALAFLSDPGRWSVRDARDGRVLISREAAAVSGDAFEELIVYDPLHRRHIQICPIPGDLDSSASSANGIIFYEIRTLVFNSVTRKWRAVTSFAIIGTTATFRWLSCQGRRHYSCSCFCWTGYGRKEMLVLDTREMKFSVADLPRESYNQMHSVVDAEEGRLGLLILVGSRKLLIYSKTWPDNGDGLKDWQCDNVIPLFDRNWFFSSGGAEGYAVLKAVALYQNQIVGKKSDTQYFIVEIKTLMIKRLCSMKPGTDAPHYLYASFPPPLSLPSLRN</sequence>
<dbReference type="SUPFAM" id="SSF81383">
    <property type="entry name" value="F-box domain"/>
    <property type="match status" value="1"/>
</dbReference>
<name>A0A835B740_9POAL</name>
<gene>
    <name evidence="2" type="ORF">HU200_039755</name>
</gene>